<dbReference type="EMBL" id="JARJCM010000084">
    <property type="protein sequence ID" value="KAJ7031160.1"/>
    <property type="molecule type" value="Genomic_DNA"/>
</dbReference>
<reference evidence="1" key="1">
    <citation type="submission" date="2023-03" db="EMBL/GenBank/DDBJ databases">
        <title>Massive genome expansion in bonnet fungi (Mycena s.s.) driven by repeated elements and novel gene families across ecological guilds.</title>
        <authorList>
            <consortium name="Lawrence Berkeley National Laboratory"/>
            <person name="Harder C.B."/>
            <person name="Miyauchi S."/>
            <person name="Viragh M."/>
            <person name="Kuo A."/>
            <person name="Thoen E."/>
            <person name="Andreopoulos B."/>
            <person name="Lu D."/>
            <person name="Skrede I."/>
            <person name="Drula E."/>
            <person name="Henrissat B."/>
            <person name="Morin E."/>
            <person name="Kohler A."/>
            <person name="Barry K."/>
            <person name="LaButti K."/>
            <person name="Morin E."/>
            <person name="Salamov A."/>
            <person name="Lipzen A."/>
            <person name="Mereny Z."/>
            <person name="Hegedus B."/>
            <person name="Baldrian P."/>
            <person name="Stursova M."/>
            <person name="Weitz H."/>
            <person name="Taylor A."/>
            <person name="Grigoriev I.V."/>
            <person name="Nagy L.G."/>
            <person name="Martin F."/>
            <person name="Kauserud H."/>
        </authorList>
    </citation>
    <scope>NUCLEOTIDE SEQUENCE</scope>
    <source>
        <strain evidence="1">CBHHK200</strain>
    </source>
</reference>
<sequence>MAGVSVPRHRHPPRHFLLDTRHYVRLLKTNWRAVDLGTCSVLTAQSQAHAFVKFLPLRGRLRARVTRSGRQTMGVEILTLDLRLLHNKVPHDPTCCVKLANRRELPMTRLSLSLGTRRACDPWVSPAPLLRYCRFSRACSALETSARAYPLGERSLGNVIGVYLAAQVFGLGGGCFVFSERAGCDGELAALRLRGDSSPYSTKRKRTHTPTFHARRCSFTNDTHRSEFHALDSRPSSCISPRTSAPR</sequence>
<dbReference type="Proteomes" id="UP001218188">
    <property type="component" value="Unassembled WGS sequence"/>
</dbReference>
<name>A0AAD6X0C9_9AGAR</name>
<keyword evidence="2" id="KW-1185">Reference proteome</keyword>
<protein>
    <submittedName>
        <fullName evidence="1">Uncharacterized protein</fullName>
    </submittedName>
</protein>
<evidence type="ECO:0000313" key="2">
    <source>
        <dbReference type="Proteomes" id="UP001218188"/>
    </source>
</evidence>
<proteinExistence type="predicted"/>
<accession>A0AAD6X0C9</accession>
<gene>
    <name evidence="1" type="ORF">C8F04DRAFT_1364631</name>
</gene>
<evidence type="ECO:0000313" key="1">
    <source>
        <dbReference type="EMBL" id="KAJ7031160.1"/>
    </source>
</evidence>
<dbReference type="AlphaFoldDB" id="A0AAD6X0C9"/>
<comment type="caution">
    <text evidence="1">The sequence shown here is derived from an EMBL/GenBank/DDBJ whole genome shotgun (WGS) entry which is preliminary data.</text>
</comment>
<organism evidence="1 2">
    <name type="scientific">Mycena alexandri</name>
    <dbReference type="NCBI Taxonomy" id="1745969"/>
    <lineage>
        <taxon>Eukaryota</taxon>
        <taxon>Fungi</taxon>
        <taxon>Dikarya</taxon>
        <taxon>Basidiomycota</taxon>
        <taxon>Agaricomycotina</taxon>
        <taxon>Agaricomycetes</taxon>
        <taxon>Agaricomycetidae</taxon>
        <taxon>Agaricales</taxon>
        <taxon>Marasmiineae</taxon>
        <taxon>Mycenaceae</taxon>
        <taxon>Mycena</taxon>
    </lineage>
</organism>